<evidence type="ECO:0000259" key="1">
    <source>
        <dbReference type="SMART" id="SM01037"/>
    </source>
</evidence>
<evidence type="ECO:0000313" key="2">
    <source>
        <dbReference type="EMBL" id="KAF3541442.1"/>
    </source>
</evidence>
<protein>
    <recommendedName>
        <fullName evidence="1">Bet v I/Major latex protein domain-containing protein</fullName>
    </recommendedName>
</protein>
<proteinExistence type="predicted"/>
<dbReference type="PANTHER" id="PTHR31907">
    <property type="entry name" value="MLP-LIKE PROTEIN 423"/>
    <property type="match status" value="1"/>
</dbReference>
<name>A0A8S9QNN3_BRACR</name>
<dbReference type="GO" id="GO:0006952">
    <property type="term" value="P:defense response"/>
    <property type="evidence" value="ECO:0007669"/>
    <property type="project" value="InterPro"/>
</dbReference>
<reference evidence="2" key="1">
    <citation type="submission" date="2019-12" db="EMBL/GenBank/DDBJ databases">
        <title>Genome sequencing and annotation of Brassica cretica.</title>
        <authorList>
            <person name="Studholme D.J."/>
            <person name="Sarris P."/>
        </authorList>
    </citation>
    <scope>NUCLEOTIDE SEQUENCE</scope>
    <source>
        <strain evidence="2">PFS-109/04</strain>
        <tissue evidence="2">Leaf</tissue>
    </source>
</reference>
<dbReference type="Gene3D" id="3.30.530.20">
    <property type="match status" value="1"/>
</dbReference>
<sequence>MAEASVLWWGSLRQMWRSKLLLESSITCSQEDHTMCPKQLRATFRTVSYMKATGAKSVTPKHGGPGSVVHWHLEYEKISDEGAHPETLLQFCVEISKEIDEHLLNEE</sequence>
<dbReference type="EMBL" id="QGKX02001290">
    <property type="protein sequence ID" value="KAF3541442.1"/>
    <property type="molecule type" value="Genomic_DNA"/>
</dbReference>
<dbReference type="AlphaFoldDB" id="A0A8S9QNN3"/>
<feature type="domain" description="Bet v I/Major latex protein" evidence="1">
    <location>
        <begin position="15"/>
        <end position="106"/>
    </location>
</feature>
<dbReference type="InterPro" id="IPR023393">
    <property type="entry name" value="START-like_dom_sf"/>
</dbReference>
<dbReference type="InterPro" id="IPR000916">
    <property type="entry name" value="Bet_v_I/MLP"/>
</dbReference>
<evidence type="ECO:0000313" key="3">
    <source>
        <dbReference type="Proteomes" id="UP000712600"/>
    </source>
</evidence>
<organism evidence="2 3">
    <name type="scientific">Brassica cretica</name>
    <name type="common">Mustard</name>
    <dbReference type="NCBI Taxonomy" id="69181"/>
    <lineage>
        <taxon>Eukaryota</taxon>
        <taxon>Viridiplantae</taxon>
        <taxon>Streptophyta</taxon>
        <taxon>Embryophyta</taxon>
        <taxon>Tracheophyta</taxon>
        <taxon>Spermatophyta</taxon>
        <taxon>Magnoliopsida</taxon>
        <taxon>eudicotyledons</taxon>
        <taxon>Gunneridae</taxon>
        <taxon>Pentapetalae</taxon>
        <taxon>rosids</taxon>
        <taxon>malvids</taxon>
        <taxon>Brassicales</taxon>
        <taxon>Brassicaceae</taxon>
        <taxon>Brassiceae</taxon>
        <taxon>Brassica</taxon>
    </lineage>
</organism>
<dbReference type="SMART" id="SM01037">
    <property type="entry name" value="Bet_v_1"/>
    <property type="match status" value="1"/>
</dbReference>
<accession>A0A8S9QNN3</accession>
<dbReference type="Pfam" id="PF00407">
    <property type="entry name" value="Bet_v_1"/>
    <property type="match status" value="1"/>
</dbReference>
<dbReference type="SUPFAM" id="SSF55961">
    <property type="entry name" value="Bet v1-like"/>
    <property type="match status" value="1"/>
</dbReference>
<dbReference type="InterPro" id="IPR051761">
    <property type="entry name" value="MLP-like_ligand-binding"/>
</dbReference>
<dbReference type="Proteomes" id="UP000712600">
    <property type="component" value="Unassembled WGS sequence"/>
</dbReference>
<comment type="caution">
    <text evidence="2">The sequence shown here is derived from an EMBL/GenBank/DDBJ whole genome shotgun (WGS) entry which is preliminary data.</text>
</comment>
<gene>
    <name evidence="2" type="ORF">F2Q69_00020485</name>
</gene>